<dbReference type="EMBL" id="AUZZ01011287">
    <property type="protein sequence ID" value="EQD26808.1"/>
    <property type="molecule type" value="Genomic_DNA"/>
</dbReference>
<feature type="transmembrane region" description="Helical" evidence="6">
    <location>
        <begin position="6"/>
        <end position="24"/>
    </location>
</feature>
<reference evidence="7" key="2">
    <citation type="journal article" date="2014" name="ISME J.">
        <title>Microbial stratification in low pH oxic and suboxic macroscopic growths along an acid mine drainage.</title>
        <authorList>
            <person name="Mendez-Garcia C."/>
            <person name="Mesa V."/>
            <person name="Sprenger R.R."/>
            <person name="Richter M."/>
            <person name="Diez M.S."/>
            <person name="Solano J."/>
            <person name="Bargiela R."/>
            <person name="Golyshina O.V."/>
            <person name="Manteca A."/>
            <person name="Ramos J.L."/>
            <person name="Gallego J.R."/>
            <person name="Llorente I."/>
            <person name="Martins Dos Santos V.A."/>
            <person name="Jensen O.N."/>
            <person name="Pelaez A.I."/>
            <person name="Sanchez J."/>
            <person name="Ferrer M."/>
        </authorList>
    </citation>
    <scope>NUCLEOTIDE SEQUENCE</scope>
</reference>
<protein>
    <submittedName>
        <fullName evidence="7">SNARE associated protein</fullName>
    </submittedName>
</protein>
<reference evidence="7" key="1">
    <citation type="submission" date="2013-08" db="EMBL/GenBank/DDBJ databases">
        <authorList>
            <person name="Mendez C."/>
            <person name="Richter M."/>
            <person name="Ferrer M."/>
            <person name="Sanchez J."/>
        </authorList>
    </citation>
    <scope>NUCLEOTIDE SEQUENCE</scope>
</reference>
<keyword evidence="2" id="KW-1003">Cell membrane</keyword>
<comment type="caution">
    <text evidence="7">The sequence shown here is derived from an EMBL/GenBank/DDBJ whole genome shotgun (WGS) entry which is preliminary data.</text>
</comment>
<dbReference type="PANTHER" id="PTHR42709">
    <property type="entry name" value="ALKALINE PHOSPHATASE LIKE PROTEIN"/>
    <property type="match status" value="1"/>
</dbReference>
<keyword evidence="3 6" id="KW-0812">Transmembrane</keyword>
<dbReference type="InterPro" id="IPR051311">
    <property type="entry name" value="DedA_domain"/>
</dbReference>
<gene>
    <name evidence="7" type="ORF">B2A_15501</name>
</gene>
<evidence type="ECO:0000256" key="4">
    <source>
        <dbReference type="ARBA" id="ARBA00022989"/>
    </source>
</evidence>
<evidence type="ECO:0000256" key="2">
    <source>
        <dbReference type="ARBA" id="ARBA00022475"/>
    </source>
</evidence>
<organism evidence="7">
    <name type="scientific">mine drainage metagenome</name>
    <dbReference type="NCBI Taxonomy" id="410659"/>
    <lineage>
        <taxon>unclassified sequences</taxon>
        <taxon>metagenomes</taxon>
        <taxon>ecological metagenomes</taxon>
    </lineage>
</organism>
<name>T0Y1C8_9ZZZZ</name>
<feature type="transmembrane region" description="Helical" evidence="6">
    <location>
        <begin position="36"/>
        <end position="58"/>
    </location>
</feature>
<dbReference type="GO" id="GO:0005886">
    <property type="term" value="C:plasma membrane"/>
    <property type="evidence" value="ECO:0007669"/>
    <property type="project" value="UniProtKB-SubCell"/>
</dbReference>
<dbReference type="PANTHER" id="PTHR42709:SF6">
    <property type="entry name" value="UNDECAPRENYL PHOSPHATE TRANSPORTER A"/>
    <property type="match status" value="1"/>
</dbReference>
<sequence length="95" mass="10122">MILEGLLVPVPSEVVLAFGGYLALTGALPPYIGIPAYILVLIAGSVGNLVGALLAYVIGDKGGIPLILRYGKYFLLDASSIQRTHKWFTRYGDIS</sequence>
<feature type="non-terminal residue" evidence="7">
    <location>
        <position position="95"/>
    </location>
</feature>
<keyword evidence="4 6" id="KW-1133">Transmembrane helix</keyword>
<proteinExistence type="predicted"/>
<comment type="subcellular location">
    <subcellularLocation>
        <location evidence="1">Cell membrane</location>
        <topology evidence="1">Multi-pass membrane protein</topology>
    </subcellularLocation>
</comment>
<evidence type="ECO:0000256" key="1">
    <source>
        <dbReference type="ARBA" id="ARBA00004651"/>
    </source>
</evidence>
<accession>T0Y1C8</accession>
<evidence type="ECO:0000256" key="5">
    <source>
        <dbReference type="ARBA" id="ARBA00023136"/>
    </source>
</evidence>
<evidence type="ECO:0000256" key="3">
    <source>
        <dbReference type="ARBA" id="ARBA00022692"/>
    </source>
</evidence>
<evidence type="ECO:0000256" key="6">
    <source>
        <dbReference type="SAM" id="Phobius"/>
    </source>
</evidence>
<evidence type="ECO:0000313" key="7">
    <source>
        <dbReference type="EMBL" id="EQD26808.1"/>
    </source>
</evidence>
<keyword evidence="5 6" id="KW-0472">Membrane</keyword>
<dbReference type="AlphaFoldDB" id="T0Y1C8"/>